<evidence type="ECO:0000313" key="5">
    <source>
        <dbReference type="Proteomes" id="UP001462961"/>
    </source>
</evidence>
<dbReference type="EMBL" id="JAYLVJ010000062">
    <property type="protein sequence ID" value="MEO1758819.1"/>
    <property type="molecule type" value="Genomic_DNA"/>
</dbReference>
<protein>
    <submittedName>
        <fullName evidence="3">Uncharacterized protein</fullName>
    </submittedName>
</protein>
<accession>A0A9Q6WR60</accession>
<keyword evidence="3" id="KW-0614">Plasmid</keyword>
<sequence>MAARETALLFRVAERAVVALYDGGVLSPAVLQRVLGAFADARVKWDTAVDIRSVDGRTFHEIVVSTLMPAHTPTDAARDFARIIAQLTAGEATGAPSSDAGTAPTKRQTRRDREEPSDDDEALVEQLHAASRPKRRTGKAPERKRAAAPSAASAVSTGFNPLVNAQLPRRR</sequence>
<dbReference type="AlphaFoldDB" id="A0A9Q6WR60"/>
<geneLocation type="plasmid" evidence="4"/>
<gene>
    <name evidence="3" type="ORF">A9O66_36970</name>
    <name evidence="2" type="ORF">VOI32_33440</name>
</gene>
<reference evidence="2 5" key="3">
    <citation type="submission" date="2024-01" db="EMBL/GenBank/DDBJ databases">
        <title>The diversity of rhizobia nodulating Mimosa spp. in eleven states of Brazil covering several biomes is determined by host plant, location, and edaphic factors.</title>
        <authorList>
            <person name="Rouws L."/>
            <person name="Barauna A."/>
            <person name="Beukes C."/>
            <person name="De Faria S.M."/>
            <person name="Gross E."/>
            <person name="Dos Reis Junior F.B."/>
            <person name="Simon M."/>
            <person name="Maluk M."/>
            <person name="Odee D.W."/>
            <person name="Kenicer G."/>
            <person name="Young J.P.W."/>
            <person name="Reis V.M."/>
            <person name="Zilli J."/>
            <person name="James E.K."/>
        </authorList>
    </citation>
    <scope>NUCLEOTIDE SEQUENCE [LARGE SCALE GENOMIC DNA]</scope>
    <source>
        <strain evidence="2 5">JHI1651</strain>
    </source>
</reference>
<dbReference type="EMBL" id="CP015960">
    <property type="protein sequence ID" value="QLB67952.1"/>
    <property type="molecule type" value="Genomic_DNA"/>
</dbReference>
<name>A0A9Q6WR60_9BURK</name>
<dbReference type="Proteomes" id="UP000509548">
    <property type="component" value="Plasmid unnamed"/>
</dbReference>
<organism evidence="3 4">
    <name type="scientific">Paraburkholderia caribensis</name>
    <dbReference type="NCBI Taxonomy" id="75105"/>
    <lineage>
        <taxon>Bacteria</taxon>
        <taxon>Pseudomonadati</taxon>
        <taxon>Pseudomonadota</taxon>
        <taxon>Betaproteobacteria</taxon>
        <taxon>Burkholderiales</taxon>
        <taxon>Burkholderiaceae</taxon>
        <taxon>Paraburkholderia</taxon>
    </lineage>
</organism>
<geneLocation type="plasmid" evidence="3">
    <name>unnamed</name>
</geneLocation>
<dbReference type="Proteomes" id="UP001462961">
    <property type="component" value="Unassembled WGS sequence"/>
</dbReference>
<proteinExistence type="predicted"/>
<evidence type="ECO:0000256" key="1">
    <source>
        <dbReference type="SAM" id="MobiDB-lite"/>
    </source>
</evidence>
<evidence type="ECO:0000313" key="2">
    <source>
        <dbReference type="EMBL" id="MEO1758819.1"/>
    </source>
</evidence>
<keyword evidence="5" id="KW-1185">Reference proteome</keyword>
<reference evidence="3 4" key="1">
    <citation type="journal article" date="2014" name="Genome Announc.">
        <title>Draft Genome Sequence of the Haloacid-Degrading Burkholderia caribensis Strain MBA4.</title>
        <authorList>
            <person name="Pan Y."/>
            <person name="Kong K.F."/>
            <person name="Tsang J.S."/>
        </authorList>
    </citation>
    <scope>NUCLEOTIDE SEQUENCE [LARGE SCALE GENOMIC DNA]</scope>
    <source>
        <strain evidence="3 4">852011</strain>
    </source>
</reference>
<dbReference type="RefSeq" id="WP_107203323.1">
    <property type="nucleotide sequence ID" value="NZ_CP015960.1"/>
</dbReference>
<feature type="region of interest" description="Disordered" evidence="1">
    <location>
        <begin position="91"/>
        <end position="171"/>
    </location>
</feature>
<evidence type="ECO:0000313" key="4">
    <source>
        <dbReference type="Proteomes" id="UP000509548"/>
    </source>
</evidence>
<evidence type="ECO:0000313" key="3">
    <source>
        <dbReference type="EMBL" id="QLB67952.1"/>
    </source>
</evidence>
<reference evidence="3" key="2">
    <citation type="submission" date="2016-06" db="EMBL/GenBank/DDBJ databases">
        <authorList>
            <person name="Huang P."/>
            <person name="Jiang X."/>
            <person name="Liu X."/>
        </authorList>
    </citation>
    <scope>NUCLEOTIDE SEQUENCE</scope>
    <source>
        <strain evidence="3">852011</strain>
        <plasmid evidence="3">unnamed</plasmid>
    </source>
</reference>